<evidence type="ECO:0000256" key="4">
    <source>
        <dbReference type="ARBA" id="ARBA00023180"/>
    </source>
</evidence>
<dbReference type="GO" id="GO:0005886">
    <property type="term" value="C:plasma membrane"/>
    <property type="evidence" value="ECO:0007669"/>
    <property type="project" value="UniProtKB-SubCell"/>
</dbReference>
<dbReference type="GeneID" id="19968254"/>
<dbReference type="OrthoDB" id="421038at2759"/>
<evidence type="ECO:0000256" key="3">
    <source>
        <dbReference type="ARBA" id="ARBA00022729"/>
    </source>
</evidence>
<keyword evidence="8" id="KW-0812">Transmembrane</keyword>
<evidence type="ECO:0000313" key="9">
    <source>
        <dbReference type="EMBL" id="ETN46726.1"/>
    </source>
</evidence>
<comment type="function">
    <text evidence="6">Splits internally a 1,3-beta-glucan molecule and transfers the newly generated reducing end (the donor) to the non-reducing end of another 1,3-beta-glucan molecule (the acceptor) forming a 1,3-beta linkage, resulting in the elongation of 1,3-beta-glucan chains in the cell wall.</text>
</comment>
<keyword evidence="5 6" id="KW-0449">Lipoprotein</keyword>
<dbReference type="InParanoid" id="W2SDB8"/>
<evidence type="ECO:0000256" key="2">
    <source>
        <dbReference type="ARBA" id="ARBA00007528"/>
    </source>
</evidence>
<name>W2SDB8_CYPE1</name>
<evidence type="ECO:0000256" key="7">
    <source>
        <dbReference type="SAM" id="MobiDB-lite"/>
    </source>
</evidence>
<evidence type="ECO:0000256" key="6">
    <source>
        <dbReference type="RuleBase" id="RU361209"/>
    </source>
</evidence>
<feature type="compositionally biased region" description="Low complexity" evidence="7">
    <location>
        <begin position="426"/>
        <end position="442"/>
    </location>
</feature>
<dbReference type="Gene3D" id="3.20.20.80">
    <property type="entry name" value="Glycosidases"/>
    <property type="match status" value="1"/>
</dbReference>
<dbReference type="SUPFAM" id="SSF51445">
    <property type="entry name" value="(Trans)glycosidases"/>
    <property type="match status" value="1"/>
</dbReference>
<dbReference type="GO" id="GO:0098552">
    <property type="term" value="C:side of membrane"/>
    <property type="evidence" value="ECO:0007669"/>
    <property type="project" value="UniProtKB-KW"/>
</dbReference>
<dbReference type="GO" id="GO:0071970">
    <property type="term" value="P:fungal-type cell wall (1-&gt;3)-beta-D-glucan biosynthetic process"/>
    <property type="evidence" value="ECO:0007669"/>
    <property type="project" value="TreeGrafter"/>
</dbReference>
<reference evidence="9 10" key="1">
    <citation type="submission" date="2013-03" db="EMBL/GenBank/DDBJ databases">
        <title>The Genome Sequence of Phialophora europaea CBS 101466.</title>
        <authorList>
            <consortium name="The Broad Institute Genomics Platform"/>
            <person name="Cuomo C."/>
            <person name="de Hoog S."/>
            <person name="Gorbushina A."/>
            <person name="Walker B."/>
            <person name="Young S.K."/>
            <person name="Zeng Q."/>
            <person name="Gargeya S."/>
            <person name="Fitzgerald M."/>
            <person name="Haas B."/>
            <person name="Abouelleil A."/>
            <person name="Allen A.W."/>
            <person name="Alvarado L."/>
            <person name="Arachchi H.M."/>
            <person name="Berlin A.M."/>
            <person name="Chapman S.B."/>
            <person name="Gainer-Dewar J."/>
            <person name="Goldberg J."/>
            <person name="Griggs A."/>
            <person name="Gujja S."/>
            <person name="Hansen M."/>
            <person name="Howarth C."/>
            <person name="Imamovic A."/>
            <person name="Ireland A."/>
            <person name="Larimer J."/>
            <person name="McCowan C."/>
            <person name="Murphy C."/>
            <person name="Pearson M."/>
            <person name="Poon T.W."/>
            <person name="Priest M."/>
            <person name="Roberts A."/>
            <person name="Saif S."/>
            <person name="Shea T."/>
            <person name="Sisk P."/>
            <person name="Sykes S."/>
            <person name="Wortman J."/>
            <person name="Nusbaum C."/>
            <person name="Birren B."/>
        </authorList>
    </citation>
    <scope>NUCLEOTIDE SEQUENCE [LARGE SCALE GENOMIC DNA]</scope>
    <source>
        <strain evidence="9 10">CBS 101466</strain>
    </source>
</reference>
<dbReference type="Proteomes" id="UP000030752">
    <property type="component" value="Unassembled WGS sequence"/>
</dbReference>
<dbReference type="EMBL" id="KB822711">
    <property type="protein sequence ID" value="ETN46726.1"/>
    <property type="molecule type" value="Genomic_DNA"/>
</dbReference>
<keyword evidence="10" id="KW-1185">Reference proteome</keyword>
<accession>W2SDB8</accession>
<dbReference type="PANTHER" id="PTHR31468:SF8">
    <property type="entry name" value="1,3-BETA-GLUCANOSYLTRANSFERASE GAS2"/>
    <property type="match status" value="1"/>
</dbReference>
<proteinExistence type="inferred from homology"/>
<dbReference type="HOGENOM" id="CLU_021855_0_0_1"/>
<keyword evidence="6" id="KW-0808">Transferase</keyword>
<dbReference type="EC" id="2.4.1.-" evidence="6"/>
<evidence type="ECO:0000256" key="1">
    <source>
        <dbReference type="ARBA" id="ARBA00004609"/>
    </source>
</evidence>
<comment type="similarity">
    <text evidence="2 6">Belongs to the glycosyl hydrolase 72 family.</text>
</comment>
<dbReference type="InterPro" id="IPR004886">
    <property type="entry name" value="Glucanosyltransferase"/>
</dbReference>
<feature type="chain" id="PRO_5005149975" description="1,3-beta-glucanosyltransferase" evidence="6">
    <location>
        <begin position="22"/>
        <end position="484"/>
    </location>
</feature>
<dbReference type="PANTHER" id="PTHR31468">
    <property type="entry name" value="1,3-BETA-GLUCANOSYLTRANSFERASE GAS1"/>
    <property type="match status" value="1"/>
</dbReference>
<organism evidence="9 10">
    <name type="scientific">Cyphellophora europaea (strain CBS 101466)</name>
    <name type="common">Phialophora europaea</name>
    <dbReference type="NCBI Taxonomy" id="1220924"/>
    <lineage>
        <taxon>Eukaryota</taxon>
        <taxon>Fungi</taxon>
        <taxon>Dikarya</taxon>
        <taxon>Ascomycota</taxon>
        <taxon>Pezizomycotina</taxon>
        <taxon>Eurotiomycetes</taxon>
        <taxon>Chaetothyriomycetidae</taxon>
        <taxon>Chaetothyriales</taxon>
        <taxon>Cyphellophoraceae</taxon>
        <taxon>Cyphellophora</taxon>
    </lineage>
</organism>
<keyword evidence="6" id="KW-0336">GPI-anchor</keyword>
<feature type="region of interest" description="Disordered" evidence="7">
    <location>
        <begin position="395"/>
        <end position="442"/>
    </location>
</feature>
<evidence type="ECO:0000256" key="8">
    <source>
        <dbReference type="SAM" id="Phobius"/>
    </source>
</evidence>
<protein>
    <recommendedName>
        <fullName evidence="6">1,3-beta-glucanosyltransferase</fullName>
        <ecNumber evidence="6">2.4.1.-</ecNumber>
    </recommendedName>
</protein>
<keyword evidence="3 6" id="KW-0732">Signal</keyword>
<feature type="signal peptide" evidence="6">
    <location>
        <begin position="1"/>
        <end position="21"/>
    </location>
</feature>
<evidence type="ECO:0000256" key="5">
    <source>
        <dbReference type="ARBA" id="ARBA00023288"/>
    </source>
</evidence>
<feature type="compositionally biased region" description="Polar residues" evidence="7">
    <location>
        <begin position="397"/>
        <end position="420"/>
    </location>
</feature>
<keyword evidence="4" id="KW-0325">Glycoprotein</keyword>
<sequence length="484" mass="51964">MARLAGVFMVLALFFSALVQAIPTIHALGSKFFTSEGQQWFIKGIAYQLIEADPLVNTEQCERDAALMHQLGANAIRVYHVNESADHSGCMNALAAHGIYAFIDLDSFHSYIRFDTVSSWDSNKSESYRAVMDNFQQYDNTAGFFVGNEVLNSQLDSHAAPYLLAAAVDMRKYRDAKGYRKIPIGYSATDTGALRPMLQDYVVCRPDENERMEFYAVNTYSWCGAQTTYETSGYPMLQNSSQDYPVPIWMSEDGCNTNPPRDFKDQNAVFGPHMVDTWSGAMIYEWIQELNNYGLVNYGPVLDASVQEGNRVVQGFTREGQPTPVQPDFANLQKVWATITPSGVDASAYAATFKTKVPECPLSTAGGWAVNPSEKLPTLGAAPVSSGMPTGLPKGSITVTGISSANASTSGGNVSPTASDKPSGPTEPSDSESASTSAGDASATSAGAAAKLGSGMFGRSLSSFEPVTVVIVLVAIGAAFVLFL</sequence>
<evidence type="ECO:0000313" key="10">
    <source>
        <dbReference type="Proteomes" id="UP000030752"/>
    </source>
</evidence>
<keyword evidence="6 8" id="KW-0472">Membrane</keyword>
<keyword evidence="8" id="KW-1133">Transmembrane helix</keyword>
<dbReference type="InterPro" id="IPR017853">
    <property type="entry name" value="GH"/>
</dbReference>
<comment type="subcellular location">
    <subcellularLocation>
        <location evidence="1 6">Cell membrane</location>
        <topology evidence="1 6">Lipid-anchor</topology>
        <topology evidence="1 6">GPI-anchor</topology>
    </subcellularLocation>
</comment>
<dbReference type="RefSeq" id="XP_008711438.1">
    <property type="nucleotide sequence ID" value="XM_008713216.1"/>
</dbReference>
<dbReference type="Pfam" id="PF03198">
    <property type="entry name" value="Glyco_hydro_72"/>
    <property type="match status" value="1"/>
</dbReference>
<gene>
    <name evidence="9" type="ORF">HMPREF1541_00915</name>
</gene>
<dbReference type="GO" id="GO:0042124">
    <property type="term" value="F:1,3-beta-glucanosyltransferase activity"/>
    <property type="evidence" value="ECO:0007669"/>
    <property type="project" value="TreeGrafter"/>
</dbReference>
<dbReference type="GO" id="GO:0031505">
    <property type="term" value="P:fungal-type cell wall organization"/>
    <property type="evidence" value="ECO:0007669"/>
    <property type="project" value="TreeGrafter"/>
</dbReference>
<dbReference type="eggNOG" id="ENOG502SHAA">
    <property type="taxonomic scope" value="Eukaryota"/>
</dbReference>
<dbReference type="AlphaFoldDB" id="W2SDB8"/>
<dbReference type="VEuPathDB" id="FungiDB:HMPREF1541_00915"/>
<feature type="transmembrane region" description="Helical" evidence="8">
    <location>
        <begin position="464"/>
        <end position="483"/>
    </location>
</feature>